<dbReference type="SMART" id="SM00954">
    <property type="entry name" value="RelA_SpoT"/>
    <property type="match status" value="1"/>
</dbReference>
<feature type="domain" description="TGS" evidence="4">
    <location>
        <begin position="394"/>
        <end position="455"/>
    </location>
</feature>
<dbReference type="STRING" id="1802424.A2480_01825"/>
<dbReference type="InterPro" id="IPR004811">
    <property type="entry name" value="RelA/Spo_fam"/>
</dbReference>
<dbReference type="PROSITE" id="PS51880">
    <property type="entry name" value="TGS"/>
    <property type="match status" value="1"/>
</dbReference>
<comment type="caution">
    <text evidence="5">The sequence shown here is derived from an EMBL/GenBank/DDBJ whole genome shotgun (WGS) entry which is preliminary data.</text>
</comment>
<comment type="similarity">
    <text evidence="2">Belongs to the relA/spoT family.</text>
</comment>
<dbReference type="PROSITE" id="PS51831">
    <property type="entry name" value="HD"/>
    <property type="match status" value="1"/>
</dbReference>
<evidence type="ECO:0000259" key="3">
    <source>
        <dbReference type="PROSITE" id="PS51831"/>
    </source>
</evidence>
<dbReference type="PANTHER" id="PTHR21262">
    <property type="entry name" value="GUANOSINE-3',5'-BIS DIPHOSPHATE 3'-PYROPHOSPHOHYDROLASE"/>
    <property type="match status" value="1"/>
</dbReference>
<dbReference type="NCBIfam" id="TIGR00691">
    <property type="entry name" value="spoT_relA"/>
    <property type="match status" value="1"/>
</dbReference>
<comment type="pathway">
    <text evidence="1">Purine metabolism.</text>
</comment>
<evidence type="ECO:0008006" key="7">
    <source>
        <dbReference type="Google" id="ProtNLM"/>
    </source>
</evidence>
<dbReference type="Gene3D" id="1.10.3210.10">
    <property type="entry name" value="Hypothetical protein af1432"/>
    <property type="match status" value="1"/>
</dbReference>
<dbReference type="FunFam" id="3.10.20.30:FF:000002">
    <property type="entry name" value="GTP pyrophosphokinase (RelA/SpoT)"/>
    <property type="match status" value="1"/>
</dbReference>
<dbReference type="Pfam" id="PF13328">
    <property type="entry name" value="HD_4"/>
    <property type="match status" value="1"/>
</dbReference>
<dbReference type="Proteomes" id="UP000176988">
    <property type="component" value="Unassembled WGS sequence"/>
</dbReference>
<dbReference type="GO" id="GO:0015969">
    <property type="term" value="P:guanosine tetraphosphate metabolic process"/>
    <property type="evidence" value="ECO:0007669"/>
    <property type="project" value="InterPro"/>
</dbReference>
<dbReference type="AlphaFoldDB" id="A0A1F7WGD9"/>
<accession>A0A1F7WGD9</accession>
<comment type="function">
    <text evidence="2">In eubacteria ppGpp (guanosine 3'-diphosphate 5'-diphosphate) is a mediator of the stringent response that coordinates a variety of cellular activities in response to changes in nutritional abundance.</text>
</comment>
<dbReference type="InterPro" id="IPR006674">
    <property type="entry name" value="HD_domain"/>
</dbReference>
<dbReference type="InterPro" id="IPR012675">
    <property type="entry name" value="Beta-grasp_dom_sf"/>
</dbReference>
<dbReference type="InterPro" id="IPR004095">
    <property type="entry name" value="TGS"/>
</dbReference>
<dbReference type="InterPro" id="IPR033655">
    <property type="entry name" value="TGS_RelA/SpoT"/>
</dbReference>
<dbReference type="InterPro" id="IPR012676">
    <property type="entry name" value="TGS-like"/>
</dbReference>
<dbReference type="Gene3D" id="3.30.460.10">
    <property type="entry name" value="Beta Polymerase, domain 2"/>
    <property type="match status" value="1"/>
</dbReference>
<evidence type="ECO:0000259" key="4">
    <source>
        <dbReference type="PROSITE" id="PS51880"/>
    </source>
</evidence>
<proteinExistence type="inferred from homology"/>
<protein>
    <recommendedName>
        <fullName evidence="7">TGS domain-containing protein</fullName>
    </recommendedName>
</protein>
<name>A0A1F7WGD9_9BACT</name>
<organism evidence="5 6">
    <name type="scientific">Candidatus Uhrbacteria bacterium RIFOXYC2_FULL_47_19</name>
    <dbReference type="NCBI Taxonomy" id="1802424"/>
    <lineage>
        <taxon>Bacteria</taxon>
        <taxon>Candidatus Uhriibacteriota</taxon>
    </lineage>
</organism>
<evidence type="ECO:0000313" key="5">
    <source>
        <dbReference type="EMBL" id="OGM01248.1"/>
    </source>
</evidence>
<evidence type="ECO:0000256" key="1">
    <source>
        <dbReference type="ARBA" id="ARBA00025704"/>
    </source>
</evidence>
<evidence type="ECO:0000313" key="6">
    <source>
        <dbReference type="Proteomes" id="UP000176988"/>
    </source>
</evidence>
<dbReference type="CDD" id="cd05399">
    <property type="entry name" value="NT_Rel-Spo_like"/>
    <property type="match status" value="1"/>
</dbReference>
<dbReference type="EMBL" id="MGFG01000010">
    <property type="protein sequence ID" value="OGM01248.1"/>
    <property type="molecule type" value="Genomic_DNA"/>
</dbReference>
<dbReference type="SUPFAM" id="SSF81301">
    <property type="entry name" value="Nucleotidyltransferase"/>
    <property type="match status" value="1"/>
</dbReference>
<dbReference type="Pfam" id="PF04607">
    <property type="entry name" value="RelA_SpoT"/>
    <property type="match status" value="1"/>
</dbReference>
<feature type="domain" description="HD" evidence="3">
    <location>
        <begin position="50"/>
        <end position="148"/>
    </location>
</feature>
<dbReference type="Gene3D" id="3.10.20.30">
    <property type="match status" value="1"/>
</dbReference>
<dbReference type="FunFam" id="3.30.460.10:FF:000001">
    <property type="entry name" value="GTP pyrophosphokinase RelA"/>
    <property type="match status" value="1"/>
</dbReference>
<dbReference type="InterPro" id="IPR043519">
    <property type="entry name" value="NT_sf"/>
</dbReference>
<gene>
    <name evidence="5" type="ORF">A2480_01825</name>
</gene>
<dbReference type="Pfam" id="PF02824">
    <property type="entry name" value="TGS"/>
    <property type="match status" value="1"/>
</dbReference>
<dbReference type="CDD" id="cd01668">
    <property type="entry name" value="TGS_RSH"/>
    <property type="match status" value="1"/>
</dbReference>
<dbReference type="SUPFAM" id="SSF81271">
    <property type="entry name" value="TGS-like"/>
    <property type="match status" value="1"/>
</dbReference>
<dbReference type="SUPFAM" id="SSF109604">
    <property type="entry name" value="HD-domain/PDEase-like"/>
    <property type="match status" value="1"/>
</dbReference>
<dbReference type="GO" id="GO:0005886">
    <property type="term" value="C:plasma membrane"/>
    <property type="evidence" value="ECO:0007669"/>
    <property type="project" value="TreeGrafter"/>
</dbReference>
<dbReference type="InterPro" id="IPR007685">
    <property type="entry name" value="RelA_SpoT"/>
</dbReference>
<evidence type="ECO:0000256" key="2">
    <source>
        <dbReference type="RuleBase" id="RU003847"/>
    </source>
</evidence>
<dbReference type="InterPro" id="IPR003607">
    <property type="entry name" value="HD/PDEase_dom"/>
</dbReference>
<dbReference type="SMART" id="SM00471">
    <property type="entry name" value="HDc"/>
    <property type="match status" value="1"/>
</dbReference>
<dbReference type="FunFam" id="1.10.3210.10:FF:000001">
    <property type="entry name" value="GTP pyrophosphokinase RelA"/>
    <property type="match status" value="1"/>
</dbReference>
<dbReference type="PANTHER" id="PTHR21262:SF31">
    <property type="entry name" value="GTP PYROPHOSPHOKINASE"/>
    <property type="match status" value="1"/>
</dbReference>
<sequence length="515" mass="58779">MEHMTKPNVDGLLEKIKKYEPEADLDLVRLAFDFANDAHQGQKRKSGEPYIVHPLATAELLAEMNVPISIIIAGLLHDVPEDTPVTIEDIRKNFGDDISSMVAGITKLGKIKYRGIDRYVENLRKMFVAMASDIRVILIKFADRINNLSTLSALPPAKQIRIAQESLEIYAPIANRLGINKMRAKLEDLSFKHSMPKEYEWVTGLVDRAIKVKKGYVEKVKTLLEAELKRNEINFEAIDGRVKHKYSLYRKLLKHERDIIQIHDIIALRIIVPKLSDCYAVLGIIHQTWKPLKGRIKDYISQPKPNGYQSLHTTVFCEGGEIVEFQIRTNVMHEEAERGIAAHWQYDEAGKVASPEVRKQMKWVKDLAKQHLDTKSGPEFLESLETLKIDVFQDRIFVFTPKGDVIDLPEGATPVDFAYAIHSQIGNTCVGARVNDHIVSLETRLFSGDCCEIIVDKDRTSPNPDWLSFIKTSTARSHIRSGAKSRLTRWIKNFGEERESKKERAEQRATHKKNR</sequence>
<reference evidence="5 6" key="1">
    <citation type="journal article" date="2016" name="Nat. Commun.">
        <title>Thousands of microbial genomes shed light on interconnected biogeochemical processes in an aquifer system.</title>
        <authorList>
            <person name="Anantharaman K."/>
            <person name="Brown C.T."/>
            <person name="Hug L.A."/>
            <person name="Sharon I."/>
            <person name="Castelle C.J."/>
            <person name="Probst A.J."/>
            <person name="Thomas B.C."/>
            <person name="Singh A."/>
            <person name="Wilkins M.J."/>
            <person name="Karaoz U."/>
            <person name="Brodie E.L."/>
            <person name="Williams K.H."/>
            <person name="Hubbard S.S."/>
            <person name="Banfield J.F."/>
        </authorList>
    </citation>
    <scope>NUCLEOTIDE SEQUENCE [LARGE SCALE GENOMIC DNA]</scope>
</reference>